<organism evidence="3 4">
    <name type="scientific">Brachyspira hampsonii 30446</name>
    <dbReference type="NCBI Taxonomy" id="1289135"/>
    <lineage>
        <taxon>Bacteria</taxon>
        <taxon>Pseudomonadati</taxon>
        <taxon>Spirochaetota</taxon>
        <taxon>Spirochaetia</taxon>
        <taxon>Brachyspirales</taxon>
        <taxon>Brachyspiraceae</taxon>
        <taxon>Brachyspira</taxon>
    </lineage>
</organism>
<dbReference type="GeneID" id="66487833"/>
<name>A0A2U4EW69_9SPIR</name>
<dbReference type="RefSeq" id="WP_008723819.1">
    <property type="nucleotide sequence ID" value="NZ_JH994111.1"/>
</dbReference>
<sequence>MSELIIYVIIAIIWAIVSLVQKANKKNKQNKIPKQNTHKNKKVNNKNNNEEEIFRELQKNINTLKKYNNEVLRENTKKEDVYTSHYETSSNDREILELQEKYNSKISQINSIKKEDVSSNFNNIITSENKRQVNHMLSSLDIKNAIIYNAILEPKRINYTRLNKNRS</sequence>
<protein>
    <submittedName>
        <fullName evidence="3">Uncharacterized protein</fullName>
    </submittedName>
</protein>
<dbReference type="AlphaFoldDB" id="A0A2U4EW69"/>
<evidence type="ECO:0000313" key="3">
    <source>
        <dbReference type="EMBL" id="EKV57208.1"/>
    </source>
</evidence>
<dbReference type="Proteomes" id="UP000011663">
    <property type="component" value="Unassembled WGS sequence"/>
</dbReference>
<keyword evidence="2" id="KW-0472">Membrane</keyword>
<reference evidence="3 4" key="1">
    <citation type="submission" date="2012-07" db="EMBL/GenBank/DDBJ databases">
        <title>Genome sequence of Brachyspira sp. 30446, isolated from a pig with mucohaemorrhagic colitis.</title>
        <authorList>
            <person name="Rubin J.E."/>
            <person name="Fernando C."/>
            <person name="Harding J.C.S."/>
            <person name="Hill J.E."/>
        </authorList>
    </citation>
    <scope>NUCLEOTIDE SEQUENCE [LARGE SCALE GENOMIC DNA]</scope>
    <source>
        <strain evidence="3 4">30446</strain>
    </source>
</reference>
<keyword evidence="2" id="KW-0812">Transmembrane</keyword>
<dbReference type="OrthoDB" id="307878at2"/>
<accession>A0A2U4EW69</accession>
<feature type="region of interest" description="Disordered" evidence="1">
    <location>
        <begin position="26"/>
        <end position="46"/>
    </location>
</feature>
<comment type="caution">
    <text evidence="3">The sequence shown here is derived from an EMBL/GenBank/DDBJ whole genome shotgun (WGS) entry which is preliminary data.</text>
</comment>
<proteinExistence type="predicted"/>
<keyword evidence="2" id="KW-1133">Transmembrane helix</keyword>
<feature type="transmembrane region" description="Helical" evidence="2">
    <location>
        <begin position="6"/>
        <end position="24"/>
    </location>
</feature>
<evidence type="ECO:0000313" key="4">
    <source>
        <dbReference type="Proteomes" id="UP000011663"/>
    </source>
</evidence>
<evidence type="ECO:0000256" key="2">
    <source>
        <dbReference type="SAM" id="Phobius"/>
    </source>
</evidence>
<gene>
    <name evidence="3" type="ORF">A966_07060</name>
</gene>
<feature type="compositionally biased region" description="Basic residues" evidence="1">
    <location>
        <begin position="26"/>
        <end position="44"/>
    </location>
</feature>
<dbReference type="EMBL" id="ALNZ01000025">
    <property type="protein sequence ID" value="EKV57208.1"/>
    <property type="molecule type" value="Genomic_DNA"/>
</dbReference>
<dbReference type="STRING" id="1289135.A966_07060"/>
<evidence type="ECO:0000256" key="1">
    <source>
        <dbReference type="SAM" id="MobiDB-lite"/>
    </source>
</evidence>